<evidence type="ECO:0000313" key="2">
    <source>
        <dbReference type="EMBL" id="NGO67004.1"/>
    </source>
</evidence>
<dbReference type="EMBL" id="JAAKZZ010000005">
    <property type="protein sequence ID" value="NGO67004.1"/>
    <property type="molecule type" value="Genomic_DNA"/>
</dbReference>
<dbReference type="Proteomes" id="UP000477722">
    <property type="component" value="Unassembled WGS sequence"/>
</dbReference>
<gene>
    <name evidence="2" type="ORF">G5C65_01215</name>
</gene>
<dbReference type="RefSeq" id="WP_165296669.1">
    <property type="nucleotide sequence ID" value="NZ_JAAKZZ010000005.1"/>
</dbReference>
<feature type="region of interest" description="Disordered" evidence="1">
    <location>
        <begin position="69"/>
        <end position="96"/>
    </location>
</feature>
<protein>
    <submittedName>
        <fullName evidence="2">Uncharacterized protein</fullName>
    </submittedName>
</protein>
<sequence length="136" mass="14687">MASASSHRAAAIVRDSARAHRARRRAVKAVTSGPASAFAHLTAMGIDTDTAHRYAATLTKRAKALGETPVTGLTVKKRPGKKGITRTRSADLGRKKRHRITPVALWTRAQITAALHGYQPRDTAARERFARLALTA</sequence>
<proteinExistence type="predicted"/>
<organism evidence="2 3">
    <name type="scientific">Streptomyces boncukensis</name>
    <dbReference type="NCBI Taxonomy" id="2711219"/>
    <lineage>
        <taxon>Bacteria</taxon>
        <taxon>Bacillati</taxon>
        <taxon>Actinomycetota</taxon>
        <taxon>Actinomycetes</taxon>
        <taxon>Kitasatosporales</taxon>
        <taxon>Streptomycetaceae</taxon>
        <taxon>Streptomyces</taxon>
    </lineage>
</organism>
<evidence type="ECO:0000256" key="1">
    <source>
        <dbReference type="SAM" id="MobiDB-lite"/>
    </source>
</evidence>
<comment type="caution">
    <text evidence="2">The sequence shown here is derived from an EMBL/GenBank/DDBJ whole genome shotgun (WGS) entry which is preliminary data.</text>
</comment>
<dbReference type="AlphaFoldDB" id="A0A6G4WR22"/>
<accession>A0A6G4WR22</accession>
<evidence type="ECO:0000313" key="3">
    <source>
        <dbReference type="Proteomes" id="UP000477722"/>
    </source>
</evidence>
<feature type="compositionally biased region" description="Basic residues" evidence="1">
    <location>
        <begin position="75"/>
        <end position="85"/>
    </location>
</feature>
<reference evidence="2 3" key="1">
    <citation type="submission" date="2020-02" db="EMBL/GenBank/DDBJ databases">
        <title>Whole-genome analyses of novel actinobacteria.</title>
        <authorList>
            <person name="Sahin N."/>
            <person name="Tatar D."/>
        </authorList>
    </citation>
    <scope>NUCLEOTIDE SEQUENCE [LARGE SCALE GENOMIC DNA]</scope>
    <source>
        <strain evidence="2 3">SB3404</strain>
    </source>
</reference>
<name>A0A6G4WR22_9ACTN</name>
<keyword evidence="3" id="KW-1185">Reference proteome</keyword>